<evidence type="ECO:0000259" key="2">
    <source>
        <dbReference type="Pfam" id="PF08245"/>
    </source>
</evidence>
<feature type="binding site" evidence="1">
    <location>
        <position position="208"/>
    </location>
    <ligand>
        <name>Zn(2+)</name>
        <dbReference type="ChEBI" id="CHEBI:29105"/>
    </ligand>
</feature>
<dbReference type="Proteomes" id="UP000820669">
    <property type="component" value="Unassembled WGS sequence"/>
</dbReference>
<dbReference type="InterPro" id="IPR036565">
    <property type="entry name" value="Mur-like_cat_sf"/>
</dbReference>
<feature type="binding site" evidence="1">
    <location>
        <position position="191"/>
    </location>
    <ligand>
        <name>Zn(2+)</name>
        <dbReference type="ChEBI" id="CHEBI:29105"/>
    </ligand>
</feature>
<comment type="catalytic activity">
    <reaction evidence="1">
        <text>beta-D-GlcNAc-(1-&gt;4)-Mur2Ac(oyl-L-Ala-gamma-D-O-P-Glu-L-Lys-D-Ala-D-Ala)-di-trans,octa-cis-undecaprenyl diphosphate + NH4(+) = beta-D-GlcNAc-(1-&gt;4)-Mur2Ac(oyl-L-Ala-D-isoglutaminyl-L-Lys-D-Ala-D-Ala)-di-trans,octa-cis-undecaprenyl diphosphate + phosphate + H(+)</text>
        <dbReference type="Rhea" id="RHEA:57932"/>
        <dbReference type="ChEBI" id="CHEBI:15378"/>
        <dbReference type="ChEBI" id="CHEBI:28938"/>
        <dbReference type="ChEBI" id="CHEBI:43474"/>
        <dbReference type="ChEBI" id="CHEBI:62233"/>
        <dbReference type="ChEBI" id="CHEBI:143132"/>
    </reaction>
</comment>
<evidence type="ECO:0000256" key="1">
    <source>
        <dbReference type="HAMAP-Rule" id="MF_02214"/>
    </source>
</evidence>
<keyword evidence="1" id="KW-0067">ATP-binding</keyword>
<comment type="function">
    <text evidence="1">The lipid II isoglutaminyl synthase complex catalyzes the formation of alpha-D-isoglutamine in the cell wall lipid II stem peptide. The MurT subunit catalyzes the ATP-dependent amidation of D-glutamate residue of lipid II, converting it to an isoglutamine residue.</text>
</comment>
<feature type="domain" description="Mur ligase central" evidence="2">
    <location>
        <begin position="47"/>
        <end position="161"/>
    </location>
</feature>
<comment type="similarity">
    <text evidence="1">Belongs to the MurCDEF family. MurT subfamily.</text>
</comment>
<keyword evidence="1" id="KW-0479">Metal-binding</keyword>
<dbReference type="PANTHER" id="PTHR23135:SF7">
    <property type="entry name" value="LIPID II ISOGLUTAMINYL SYNTHASE (GLUTAMINE-HYDROLYZING) SUBUNIT MURT"/>
    <property type="match status" value="1"/>
</dbReference>
<keyword evidence="1" id="KW-0862">Zinc</keyword>
<proteinExistence type="inferred from homology"/>
<dbReference type="SUPFAM" id="SSF53623">
    <property type="entry name" value="MurD-like peptide ligases, catalytic domain"/>
    <property type="match status" value="1"/>
</dbReference>
<feature type="binding site" evidence="1">
    <location>
        <position position="188"/>
    </location>
    <ligand>
        <name>Zn(2+)</name>
        <dbReference type="ChEBI" id="CHEBI:29105"/>
    </ligand>
</feature>
<dbReference type="EC" id="6.3.5.13" evidence="1"/>
<dbReference type="EMBL" id="JAAXLA010000094">
    <property type="protein sequence ID" value="NMI01663.1"/>
    <property type="molecule type" value="Genomic_DNA"/>
</dbReference>
<evidence type="ECO:0000313" key="5">
    <source>
        <dbReference type="Proteomes" id="UP000820669"/>
    </source>
</evidence>
<organism evidence="4 5">
    <name type="scientific">Pseudonocardia acidicola</name>
    <dbReference type="NCBI Taxonomy" id="2724939"/>
    <lineage>
        <taxon>Bacteria</taxon>
        <taxon>Bacillati</taxon>
        <taxon>Actinomycetota</taxon>
        <taxon>Actinomycetes</taxon>
        <taxon>Pseudonocardiales</taxon>
        <taxon>Pseudonocardiaceae</taxon>
        <taxon>Pseudonocardia</taxon>
    </lineage>
</organism>
<evidence type="ECO:0000313" key="4">
    <source>
        <dbReference type="EMBL" id="NMI01663.1"/>
    </source>
</evidence>
<dbReference type="InterPro" id="IPR043703">
    <property type="entry name" value="Lipid_II_synth_MurT"/>
</dbReference>
<keyword evidence="1" id="KW-0436">Ligase</keyword>
<dbReference type="Pfam" id="PF08353">
    <property type="entry name" value="MurT_C"/>
    <property type="match status" value="1"/>
</dbReference>
<keyword evidence="1" id="KW-0133">Cell shape</keyword>
<sequence length="400" mass="42433">MAAGRGAAWLSRRLGLGQGSIITGRVALLLYPGLLGRLAAGKTVVLVSGTNGKTTTSHLLAAALRSAGPTAHNLSGANMADGAVAALAAEPHARYVVLEVDELHLPRVAAAVDPAGIVLLSLTRDQLDRGAEVRTTAAKIRDVLARHPKAFVVTNADDPLTVWAAGRAARRPIWIGAGATWQGDAAICPQCGRTLDRGRGELWRCTGCRVRRPHPGWSYQASTAHGPCGRFALRLRLPGRFNAGNALMALAAAHALGVGVEKTLPAVSHLDEIGGRYAVVRHGQHTVRLLLAKNPAGWAETLTLLDRPRPLLVIVNAREADGRDTSWLWDVDFEALTARPVAAAGEHAADLGVRLSYAGLDHHTAPDPLAALALLPAGEVDVVANYTAFHQLRRRLRHDR</sequence>
<dbReference type="InterPro" id="IPR013221">
    <property type="entry name" value="Mur_ligase_cen"/>
</dbReference>
<dbReference type="InterPro" id="IPR013564">
    <property type="entry name" value="MurT_C"/>
</dbReference>
<feature type="binding site" evidence="1">
    <location>
        <position position="205"/>
    </location>
    <ligand>
        <name>Zn(2+)</name>
        <dbReference type="ChEBI" id="CHEBI:29105"/>
    </ligand>
</feature>
<name>A0ABX1SLK4_9PSEU</name>
<comment type="caution">
    <text evidence="4">The sequence shown here is derived from an EMBL/GenBank/DDBJ whole genome shotgun (WGS) entry which is preliminary data.</text>
</comment>
<feature type="active site" evidence="1">
    <location>
        <position position="324"/>
    </location>
</feature>
<keyword evidence="1" id="KW-0573">Peptidoglycan synthesis</keyword>
<accession>A0ABX1SLK4</accession>
<evidence type="ECO:0000259" key="3">
    <source>
        <dbReference type="Pfam" id="PF08353"/>
    </source>
</evidence>
<keyword evidence="1" id="KW-0547">Nucleotide-binding</keyword>
<comment type="subunit">
    <text evidence="1">Forms a heterodimer with GatD.</text>
</comment>
<keyword evidence="1" id="KW-0961">Cell wall biogenesis/degradation</keyword>
<comment type="pathway">
    <text evidence="1">Cell wall biogenesis; peptidoglycan biosynthesis.</text>
</comment>
<reference evidence="4 5" key="1">
    <citation type="submission" date="2020-04" db="EMBL/GenBank/DDBJ databases">
        <authorList>
            <person name="Klaysubun C."/>
            <person name="Duangmal K."/>
            <person name="Lipun K."/>
        </authorList>
    </citation>
    <scope>NUCLEOTIDE SEQUENCE [LARGE SCALE GENOMIC DNA]</scope>
    <source>
        <strain evidence="4 5">K10HN5</strain>
    </source>
</reference>
<dbReference type="Gene3D" id="3.40.1190.10">
    <property type="entry name" value="Mur-like, catalytic domain"/>
    <property type="match status" value="1"/>
</dbReference>
<dbReference type="PANTHER" id="PTHR23135">
    <property type="entry name" value="MUR LIGASE FAMILY MEMBER"/>
    <property type="match status" value="1"/>
</dbReference>
<comment type="catalytic activity">
    <reaction evidence="1">
        <text>beta-D-GlcNAc-(1-&gt;4)-Mur2Ac(oyl-L-Ala-gamma-D-Glu-L-Lys-D-Ala-D-Ala)-di-trans,octa-cis-undecaprenyl diphosphate + ATP = beta-D-GlcNAc-(1-&gt;4)-Mur2Ac(oyl-L-Ala-gamma-D-O-P-Glu-L-Lys-D-Ala-D-Ala)-di-trans,octa-cis-undecaprenyl diphosphate + ADP</text>
        <dbReference type="Rhea" id="RHEA:59488"/>
        <dbReference type="ChEBI" id="CHEBI:30616"/>
        <dbReference type="ChEBI" id="CHEBI:60033"/>
        <dbReference type="ChEBI" id="CHEBI:143132"/>
        <dbReference type="ChEBI" id="CHEBI:456216"/>
    </reaction>
</comment>
<protein>
    <recommendedName>
        <fullName evidence="1">Lipid II isoglutaminyl synthase (glutamine-hydrolyzing) subunit MurT</fullName>
        <ecNumber evidence="1">6.3.5.13</ecNumber>
    </recommendedName>
</protein>
<dbReference type="HAMAP" id="MF_02214">
    <property type="entry name" value="Lipid_II_synth_MurT"/>
    <property type="match status" value="1"/>
</dbReference>
<keyword evidence="5" id="KW-1185">Reference proteome</keyword>
<gene>
    <name evidence="1" type="primary">murT</name>
    <name evidence="4" type="ORF">HF526_30840</name>
</gene>
<feature type="domain" description="Lipid II isoglutaminyl synthase (glutamine-hydrolyzing) subunit MurT C-terminal" evidence="3">
    <location>
        <begin position="291"/>
        <end position="388"/>
    </location>
</feature>
<comment type="catalytic activity">
    <reaction evidence="1">
        <text>beta-D-GlcNAc-(1-&gt;4)-Mur2Ac(oyl-L-Ala-gamma-D-Glu-L-Lys-D-Ala-D-Ala)-di-trans,octa-cis-undecaprenyl diphosphate + L-glutamine + ATP + H2O = beta-D-GlcNAc-(1-&gt;4)-Mur2Ac(oyl-L-Ala-D-isoglutaminyl-L-Lys-D-Ala-D-Ala)-di-trans,octa-cis-undecaprenyl diphosphate + L-glutamate + ADP + phosphate + H(+)</text>
        <dbReference type="Rhea" id="RHEA:57928"/>
        <dbReference type="ChEBI" id="CHEBI:15377"/>
        <dbReference type="ChEBI" id="CHEBI:15378"/>
        <dbReference type="ChEBI" id="CHEBI:29985"/>
        <dbReference type="ChEBI" id="CHEBI:30616"/>
        <dbReference type="ChEBI" id="CHEBI:43474"/>
        <dbReference type="ChEBI" id="CHEBI:58359"/>
        <dbReference type="ChEBI" id="CHEBI:60033"/>
        <dbReference type="ChEBI" id="CHEBI:62233"/>
        <dbReference type="ChEBI" id="CHEBI:456216"/>
        <dbReference type="EC" id="6.3.5.13"/>
    </reaction>
</comment>
<dbReference type="Pfam" id="PF08245">
    <property type="entry name" value="Mur_ligase_M"/>
    <property type="match status" value="1"/>
</dbReference>